<dbReference type="KEGG" id="hvg:123410152"/>
<dbReference type="GO" id="GO:0090575">
    <property type="term" value="C:RNA polymerase II transcription regulator complex"/>
    <property type="evidence" value="ECO:0000318"/>
    <property type="project" value="GO_Central"/>
</dbReference>
<name>F2D7I3_HORVV</name>
<dbReference type="PANTHER" id="PTHR13935:SF88">
    <property type="entry name" value="BHLH DOMAIN-CONTAINING PROTEIN"/>
    <property type="match status" value="1"/>
</dbReference>
<evidence type="ECO:0000256" key="1">
    <source>
        <dbReference type="SAM" id="MobiDB-lite"/>
    </source>
</evidence>
<dbReference type="GO" id="GO:0000981">
    <property type="term" value="F:DNA-binding transcription factor activity, RNA polymerase II-specific"/>
    <property type="evidence" value="ECO:0000318"/>
    <property type="project" value="GO_Central"/>
</dbReference>
<dbReference type="Proteomes" id="UP000011116">
    <property type="component" value="Chromosome 7H"/>
</dbReference>
<evidence type="ECO:0000313" key="2">
    <source>
        <dbReference type="EMBL" id="BAJ91054.1"/>
    </source>
</evidence>
<dbReference type="EnsemblPlants" id="HORVU.MOREX.r3.7HG0676790.1">
    <property type="protein sequence ID" value="HORVU.MOREX.r3.7HG0676790.1"/>
    <property type="gene ID" value="HORVU.MOREX.r3.7HG0676790"/>
</dbReference>
<protein>
    <submittedName>
        <fullName evidence="2">Predicted protein</fullName>
    </submittedName>
</protein>
<dbReference type="AlphaFoldDB" id="F2D7I3"/>
<accession>F2D7I3</accession>
<dbReference type="STRING" id="112509.F2D7I3"/>
<dbReference type="GeneID" id="123410152"/>
<proteinExistence type="evidence at transcript level"/>
<gene>
    <name evidence="3" type="primary">LOC123410152</name>
</gene>
<feature type="region of interest" description="Disordered" evidence="1">
    <location>
        <begin position="82"/>
        <end position="107"/>
    </location>
</feature>
<dbReference type="PANTHER" id="PTHR13935">
    <property type="entry name" value="ACHAETE-SCUTE TRANSCRIPTION FACTOR-RELATED"/>
    <property type="match status" value="1"/>
</dbReference>
<dbReference type="GO" id="GO:0000977">
    <property type="term" value="F:RNA polymerase II transcription regulatory region sequence-specific DNA binding"/>
    <property type="evidence" value="ECO:0000318"/>
    <property type="project" value="GO_Central"/>
</dbReference>
<reference evidence="4" key="2">
    <citation type="journal article" date="2012" name="Nature">
        <title>A physical, genetic and functional sequence assembly of the barley genome.</title>
        <authorList>
            <consortium name="The International Barley Genome Sequencing Consortium"/>
            <person name="Mayer K.F."/>
            <person name="Waugh R."/>
            <person name="Brown J.W."/>
            <person name="Schulman A."/>
            <person name="Langridge P."/>
            <person name="Platzer M."/>
            <person name="Fincher G.B."/>
            <person name="Muehlbauer G.J."/>
            <person name="Sato K."/>
            <person name="Close T.J."/>
            <person name="Wise R.P."/>
            <person name="Stein N."/>
        </authorList>
    </citation>
    <scope>NUCLEOTIDE SEQUENCE [LARGE SCALE GENOMIC DNA]</scope>
    <source>
        <strain evidence="4">cv. Morex</strain>
    </source>
</reference>
<evidence type="ECO:0000313" key="3">
    <source>
        <dbReference type="EnsemblPlants" id="HORVU.MOREX.r3.7HG0676790.1"/>
    </source>
</evidence>
<reference evidence="2" key="1">
    <citation type="journal article" date="2011" name="Plant Physiol.">
        <title>Comprehensive sequence analysis of 24,783 barley full-length cDNAs derived from 12 clone libraries.</title>
        <authorList>
            <person name="Matsumoto T."/>
            <person name="Tanaka T."/>
            <person name="Sakai H."/>
            <person name="Amano N."/>
            <person name="Kanamori H."/>
            <person name="Kurita K."/>
            <person name="Kikuta A."/>
            <person name="Kamiya K."/>
            <person name="Yamamoto M."/>
            <person name="Ikawa H."/>
            <person name="Fujii N."/>
            <person name="Hori K."/>
            <person name="Itoh T."/>
            <person name="Sato K."/>
        </authorList>
    </citation>
    <scope>NUCLEOTIDE SEQUENCE</scope>
    <source>
        <tissue evidence="2">Leaf</tissue>
    </source>
</reference>
<dbReference type="GO" id="GO:0006357">
    <property type="term" value="P:regulation of transcription by RNA polymerase II"/>
    <property type="evidence" value="ECO:0000318"/>
    <property type="project" value="GO_Central"/>
</dbReference>
<dbReference type="EMBL" id="AK359845">
    <property type="protein sequence ID" value="BAJ91054.1"/>
    <property type="molecule type" value="mRNA"/>
</dbReference>
<reference evidence="3" key="3">
    <citation type="submission" date="2020-10" db="EMBL/GenBank/DDBJ databases">
        <authorList>
            <person name="Scholz U."/>
            <person name="Mascher M."/>
            <person name="Fiebig A."/>
        </authorList>
    </citation>
    <scope>NUCLEOTIDE SEQUENCE [LARGE SCALE GENOMIC DNA]</scope>
    <source>
        <strain evidence="3">cv. Morex</strain>
    </source>
</reference>
<dbReference type="Gramene" id="HORVU.MOREX.r3.7HG0676790.1">
    <property type="protein sequence ID" value="HORVU.MOREX.r3.7HG0676790.1"/>
    <property type="gene ID" value="HORVU.MOREX.r3.7HG0676790"/>
</dbReference>
<keyword evidence="4" id="KW-1185">Reference proteome</keyword>
<organism evidence="2">
    <name type="scientific">Hordeum vulgare subsp. vulgare</name>
    <name type="common">Domesticated barley</name>
    <dbReference type="NCBI Taxonomy" id="112509"/>
    <lineage>
        <taxon>Eukaryota</taxon>
        <taxon>Viridiplantae</taxon>
        <taxon>Streptophyta</taxon>
        <taxon>Embryophyta</taxon>
        <taxon>Tracheophyta</taxon>
        <taxon>Spermatophyta</taxon>
        <taxon>Magnoliopsida</taxon>
        <taxon>Liliopsida</taxon>
        <taxon>Poales</taxon>
        <taxon>Poaceae</taxon>
        <taxon>BOP clade</taxon>
        <taxon>Pooideae</taxon>
        <taxon>Triticodae</taxon>
        <taxon>Triticeae</taxon>
        <taxon>Hordeinae</taxon>
        <taxon>Hordeum</taxon>
    </lineage>
</organism>
<dbReference type="SMR" id="F2D7I3"/>
<feature type="compositionally biased region" description="Polar residues" evidence="1">
    <location>
        <begin position="87"/>
        <end position="100"/>
    </location>
</feature>
<dbReference type="OrthoDB" id="598906at2759"/>
<reference evidence="3" key="4">
    <citation type="submission" date="2022-01" db="UniProtKB">
        <authorList>
            <consortium name="EnsemblPlants"/>
        </authorList>
    </citation>
    <scope>IDENTIFICATION</scope>
    <source>
        <strain evidence="3">subsp. vulgare</strain>
    </source>
</reference>
<feature type="region of interest" description="Disordered" evidence="1">
    <location>
        <begin position="1"/>
        <end position="27"/>
    </location>
</feature>
<dbReference type="Gramene" id="HORVU.MOREX.r2.7HG0561650.1">
    <property type="protein sequence ID" value="HORVU.MOREX.r2.7HG0561650.1"/>
    <property type="gene ID" value="HORVU.MOREX.r2.7HG0561650"/>
</dbReference>
<dbReference type="ExpressionAtlas" id="F2D7I3">
    <property type="expression patterns" value="baseline and differential"/>
</dbReference>
<evidence type="ECO:0000313" key="4">
    <source>
        <dbReference type="Proteomes" id="UP000011116"/>
    </source>
</evidence>
<dbReference type="RefSeq" id="XP_044958983.1">
    <property type="nucleotide sequence ID" value="XM_045103048.1"/>
</dbReference>
<dbReference type="OMA" id="PNQLTHA"/>
<sequence>MKRRGGDGGATNMAFGRNDAGRKASGSTEVEDLCSKLTSLLPQDYQLDASQGPPDVPSQLMQATAYIQDLYERVEMLRQMRDDKTQRTVGRSSSGSSNVPPRTEGAGRCACGPPDITVHLSGVAHFDVSFTTSSAGRVEMHRVIRLVEQDRRMEVVEASWCLVDGGKVFYTIKCKAVSSEAVLDASMAATRLRRLLMDSLDGHGV</sequence>
<dbReference type="InterPro" id="IPR015660">
    <property type="entry name" value="MASH1/Ascl1a-like"/>
</dbReference>